<keyword evidence="3" id="KW-1003">Cell membrane</keyword>
<feature type="domain" description="Mechanosensitive ion channel transmembrane helices 2/3" evidence="11">
    <location>
        <begin position="342"/>
        <end position="383"/>
    </location>
</feature>
<dbReference type="Pfam" id="PF21082">
    <property type="entry name" value="MS_channel_3rd"/>
    <property type="match status" value="1"/>
</dbReference>
<dbReference type="Gene3D" id="2.30.30.60">
    <property type="match status" value="1"/>
</dbReference>
<keyword evidence="5 8" id="KW-1133">Transmembrane helix</keyword>
<reference evidence="13" key="2">
    <citation type="submission" date="2016-04" db="EMBL/GenBank/DDBJ databases">
        <title>First Complete Genome Sequence of a Subdivision 6 Acidobacterium.</title>
        <authorList>
            <person name="Huang S."/>
            <person name="Vieira S."/>
            <person name="Bunk B."/>
            <person name="Riedel T."/>
            <person name="Sproeer C."/>
            <person name="Overmann J."/>
        </authorList>
    </citation>
    <scope>NUCLEOTIDE SEQUENCE [LARGE SCALE GENOMIC DNA]</scope>
    <source>
        <strain evidence="13">DSM 100886 HEG_-6_39</strain>
    </source>
</reference>
<dbReference type="SUPFAM" id="SSF82861">
    <property type="entry name" value="Mechanosensitive channel protein MscS (YggB), transmembrane region"/>
    <property type="match status" value="1"/>
</dbReference>
<dbReference type="SUPFAM" id="SSF50182">
    <property type="entry name" value="Sm-like ribonucleoproteins"/>
    <property type="match status" value="1"/>
</dbReference>
<dbReference type="STRING" id="1855912.LuPra_00055"/>
<dbReference type="PANTHER" id="PTHR30566">
    <property type="entry name" value="YNAI-RELATED MECHANOSENSITIVE ION CHANNEL"/>
    <property type="match status" value="1"/>
</dbReference>
<dbReference type="PANTHER" id="PTHR30566:SF5">
    <property type="entry name" value="MECHANOSENSITIVE ION CHANNEL PROTEIN 1, MITOCHONDRIAL-RELATED"/>
    <property type="match status" value="1"/>
</dbReference>
<feature type="transmembrane region" description="Helical" evidence="8">
    <location>
        <begin position="334"/>
        <end position="358"/>
    </location>
</feature>
<evidence type="ECO:0000256" key="6">
    <source>
        <dbReference type="ARBA" id="ARBA00023136"/>
    </source>
</evidence>
<evidence type="ECO:0000256" key="3">
    <source>
        <dbReference type="ARBA" id="ARBA00022475"/>
    </source>
</evidence>
<gene>
    <name evidence="12" type="primary">ynaI</name>
    <name evidence="12" type="ORF">LuPra_00055</name>
</gene>
<sequence length="568" mass="61436">MSAAELASPRSPVWNGGMAQTFPSLRCAVFALAVLLVLTTPVLAQMPKAPAPQAAPVAPPEAEPPPEEIANDSPAASVRAFLEAANRSRWDEAGRYLSLTAANASRRRELAERLKGVLDSRRLIDVDTLSGASAGKLDDGLPPQVEQVAVLAIDGEDQPLRLRRTSDKVGTYWAFSPMTVSHIDDWYSELPDRWIRSLLTGGRTNFLLSAGPLGLLWWQWLALPILAGLSWVAARLLRGVSGPLIGIITARTTNPWVDQLAASLGRPLTLAFSLMVFGLGCSAMQFSASALGWVGALVRSGLVFALFWALWRTIAVFAALTLTRPWARTNPATLSLLTVGSNILRGAVVALGVLAMVAALGYPVGTVLAGLGIGGLALAFGAQKTVENVFGSMALAVDQPLRVGDLVKVEDFVGTVEDIGLRSTRFRTLDRTVVSIPNGKLADQRLESFQLRDRMRLATTVGLTYATTRQQMQAVLAGFERVLRSHPRIWADTVIVKFEAFGSSSLDIEVMAWFEVTTWTAFEECRQDVLLEFMQVVEEAGSSFAFPTRTIHLVQDQPSRSPVDPRPA</sequence>
<feature type="transmembrane region" description="Helical" evidence="8">
    <location>
        <begin position="215"/>
        <end position="234"/>
    </location>
</feature>
<evidence type="ECO:0000256" key="1">
    <source>
        <dbReference type="ARBA" id="ARBA00004651"/>
    </source>
</evidence>
<evidence type="ECO:0000256" key="5">
    <source>
        <dbReference type="ARBA" id="ARBA00022989"/>
    </source>
</evidence>
<evidence type="ECO:0000259" key="9">
    <source>
        <dbReference type="Pfam" id="PF00924"/>
    </source>
</evidence>
<evidence type="ECO:0000313" key="12">
    <source>
        <dbReference type="EMBL" id="AMY06894.1"/>
    </source>
</evidence>
<keyword evidence="13" id="KW-1185">Reference proteome</keyword>
<keyword evidence="6 8" id="KW-0472">Membrane</keyword>
<name>A0A143PGK1_LUTPR</name>
<dbReference type="Pfam" id="PF21088">
    <property type="entry name" value="MS_channel_1st"/>
    <property type="match status" value="1"/>
</dbReference>
<dbReference type="InterPro" id="IPR023408">
    <property type="entry name" value="MscS_beta-dom_sf"/>
</dbReference>
<dbReference type="Gene3D" id="1.10.287.1260">
    <property type="match status" value="1"/>
</dbReference>
<feature type="region of interest" description="Disordered" evidence="7">
    <location>
        <begin position="51"/>
        <end position="73"/>
    </location>
</feature>
<protein>
    <submittedName>
        <fullName evidence="12">MscS family inner membrane protein YnaI</fullName>
    </submittedName>
</protein>
<dbReference type="Gene3D" id="3.30.70.100">
    <property type="match status" value="1"/>
</dbReference>
<feature type="transmembrane region" description="Helical" evidence="8">
    <location>
        <begin position="270"/>
        <end position="296"/>
    </location>
</feature>
<dbReference type="InterPro" id="IPR011014">
    <property type="entry name" value="MscS_channel_TM-2"/>
</dbReference>
<evidence type="ECO:0000259" key="10">
    <source>
        <dbReference type="Pfam" id="PF21082"/>
    </source>
</evidence>
<dbReference type="EMBL" id="CP015136">
    <property type="protein sequence ID" value="AMY06894.1"/>
    <property type="molecule type" value="Genomic_DNA"/>
</dbReference>
<organism evidence="12 13">
    <name type="scientific">Luteitalea pratensis</name>
    <dbReference type="NCBI Taxonomy" id="1855912"/>
    <lineage>
        <taxon>Bacteria</taxon>
        <taxon>Pseudomonadati</taxon>
        <taxon>Acidobacteriota</taxon>
        <taxon>Vicinamibacteria</taxon>
        <taxon>Vicinamibacterales</taxon>
        <taxon>Vicinamibacteraceae</taxon>
        <taxon>Luteitalea</taxon>
    </lineage>
</organism>
<dbReference type="Pfam" id="PF00924">
    <property type="entry name" value="MS_channel_2nd"/>
    <property type="match status" value="1"/>
</dbReference>
<dbReference type="KEGG" id="abac:LuPra_00055"/>
<dbReference type="PATRIC" id="fig|1813736.3.peg.55"/>
<dbReference type="Proteomes" id="UP000076079">
    <property type="component" value="Chromosome"/>
</dbReference>
<accession>A0A143PGK1</accession>
<evidence type="ECO:0000313" key="13">
    <source>
        <dbReference type="Proteomes" id="UP000076079"/>
    </source>
</evidence>
<dbReference type="InterPro" id="IPR011066">
    <property type="entry name" value="MscS_channel_C_sf"/>
</dbReference>
<evidence type="ECO:0000256" key="8">
    <source>
        <dbReference type="SAM" id="Phobius"/>
    </source>
</evidence>
<feature type="domain" description="Mechanosensitive ion channel MscS" evidence="9">
    <location>
        <begin position="385"/>
        <end position="445"/>
    </location>
</feature>
<proteinExistence type="inferred from homology"/>
<dbReference type="InterPro" id="IPR049142">
    <property type="entry name" value="MS_channel_1st"/>
</dbReference>
<dbReference type="InterPro" id="IPR010920">
    <property type="entry name" value="LSM_dom_sf"/>
</dbReference>
<evidence type="ECO:0000256" key="2">
    <source>
        <dbReference type="ARBA" id="ARBA00008017"/>
    </source>
</evidence>
<reference evidence="12 13" key="1">
    <citation type="journal article" date="2016" name="Genome Announc.">
        <title>First Complete Genome Sequence of a Subdivision 6 Acidobacterium Strain.</title>
        <authorList>
            <person name="Huang S."/>
            <person name="Vieira S."/>
            <person name="Bunk B."/>
            <person name="Riedel T."/>
            <person name="Sproer C."/>
            <person name="Overmann J."/>
        </authorList>
    </citation>
    <scope>NUCLEOTIDE SEQUENCE [LARGE SCALE GENOMIC DNA]</scope>
    <source>
        <strain evidence="13">DSM 100886 HEG_-6_39</strain>
    </source>
</reference>
<feature type="domain" description="Mechanosensitive ion channel MscS C-terminal" evidence="10">
    <location>
        <begin position="459"/>
        <end position="543"/>
    </location>
</feature>
<dbReference type="InterPro" id="IPR006685">
    <property type="entry name" value="MscS_channel_2nd"/>
</dbReference>
<dbReference type="AlphaFoldDB" id="A0A143PGK1"/>
<dbReference type="SUPFAM" id="SSF82689">
    <property type="entry name" value="Mechanosensitive channel protein MscS (YggB), C-terminal domain"/>
    <property type="match status" value="1"/>
</dbReference>
<evidence type="ECO:0000256" key="4">
    <source>
        <dbReference type="ARBA" id="ARBA00022692"/>
    </source>
</evidence>
<dbReference type="InterPro" id="IPR049278">
    <property type="entry name" value="MS_channel_C"/>
</dbReference>
<feature type="transmembrane region" description="Helical" evidence="8">
    <location>
        <begin position="302"/>
        <end position="322"/>
    </location>
</feature>
<feature type="transmembrane region" description="Helical" evidence="8">
    <location>
        <begin position="364"/>
        <end position="382"/>
    </location>
</feature>
<keyword evidence="4 8" id="KW-0812">Transmembrane</keyword>
<comment type="subcellular location">
    <subcellularLocation>
        <location evidence="1">Cell membrane</location>
        <topology evidence="1">Multi-pass membrane protein</topology>
    </subcellularLocation>
</comment>
<dbReference type="GO" id="GO:0005886">
    <property type="term" value="C:plasma membrane"/>
    <property type="evidence" value="ECO:0007669"/>
    <property type="project" value="UniProtKB-SubCell"/>
</dbReference>
<evidence type="ECO:0000259" key="11">
    <source>
        <dbReference type="Pfam" id="PF21088"/>
    </source>
</evidence>
<comment type="similarity">
    <text evidence="2">Belongs to the MscS (TC 1.A.23) family.</text>
</comment>
<evidence type="ECO:0000256" key="7">
    <source>
        <dbReference type="SAM" id="MobiDB-lite"/>
    </source>
</evidence>
<dbReference type="GO" id="GO:0008381">
    <property type="term" value="F:mechanosensitive monoatomic ion channel activity"/>
    <property type="evidence" value="ECO:0007669"/>
    <property type="project" value="UniProtKB-ARBA"/>
</dbReference>